<dbReference type="AlphaFoldDB" id="A0A7W8M8M0"/>
<accession>A0A7W8M8M0</accession>
<keyword evidence="2" id="KW-1185">Reference proteome</keyword>
<evidence type="ECO:0008006" key="3">
    <source>
        <dbReference type="Google" id="ProtNLM"/>
    </source>
</evidence>
<dbReference type="SUPFAM" id="SSF50969">
    <property type="entry name" value="YVTN repeat-like/Quinoprotein amine dehydrogenase"/>
    <property type="match status" value="1"/>
</dbReference>
<dbReference type="RefSeq" id="WP_183965808.1">
    <property type="nucleotide sequence ID" value="NZ_BAABEW010000001.1"/>
</dbReference>
<sequence length="379" mass="38916">MIPSGAAGQSRVELLECASGQSAGQTTLDAPLAAPAVLAADGSALYAATRSGELLRLVVPTLETSARVTLAYRPAALAAGSGPDAILLAGGRGDEPLSAHDPVTLNELARYRQRDGKAATVSALMDNPGRSALVVGFDDLPETWEIVYDRAAPPVLLGFVHDYRNKEAVPLPGRLTARPFIVASPTRAFAPGPLPWELARIDSRGALGVINLEVRREIERPALAPPGGPERVAAWRQPAGGAADGQGPAGARGWVAAAPGASALVPMRAVGWRPLPPIELGGEVLALTPEPWGPRVLAAHRGQDGILVSTVDPSDGAVTRLATLPAMRGERAMATLRFVPGKGSGSGAGCVALVDADGRWLGSVSEPERGPGAAPALSR</sequence>
<dbReference type="EMBL" id="JACHGB010000003">
    <property type="protein sequence ID" value="MBB5271435.1"/>
    <property type="molecule type" value="Genomic_DNA"/>
</dbReference>
<dbReference type="Proteomes" id="UP000532440">
    <property type="component" value="Unassembled WGS sequence"/>
</dbReference>
<proteinExistence type="predicted"/>
<name>A0A7W8M8M0_9BURK</name>
<dbReference type="InterPro" id="IPR011044">
    <property type="entry name" value="Quino_amine_DH_bsu"/>
</dbReference>
<protein>
    <recommendedName>
        <fullName evidence="3">BPP domain-containing protein</fullName>
    </recommendedName>
</protein>
<evidence type="ECO:0000313" key="2">
    <source>
        <dbReference type="Proteomes" id="UP000532440"/>
    </source>
</evidence>
<evidence type="ECO:0000313" key="1">
    <source>
        <dbReference type="EMBL" id="MBB5271435.1"/>
    </source>
</evidence>
<comment type="caution">
    <text evidence="1">The sequence shown here is derived from an EMBL/GenBank/DDBJ whole genome shotgun (WGS) entry which is preliminary data.</text>
</comment>
<organism evidence="1 2">
    <name type="scientific">Quisquiliibacterium transsilvanicum</name>
    <dbReference type="NCBI Taxonomy" id="1549638"/>
    <lineage>
        <taxon>Bacteria</taxon>
        <taxon>Pseudomonadati</taxon>
        <taxon>Pseudomonadota</taxon>
        <taxon>Betaproteobacteria</taxon>
        <taxon>Burkholderiales</taxon>
        <taxon>Burkholderiaceae</taxon>
        <taxon>Quisquiliibacterium</taxon>
    </lineage>
</organism>
<reference evidence="1 2" key="1">
    <citation type="submission" date="2020-08" db="EMBL/GenBank/DDBJ databases">
        <title>Genomic Encyclopedia of Type Strains, Phase IV (KMG-IV): sequencing the most valuable type-strain genomes for metagenomic binning, comparative biology and taxonomic classification.</title>
        <authorList>
            <person name="Goeker M."/>
        </authorList>
    </citation>
    <scope>NUCLEOTIDE SEQUENCE [LARGE SCALE GENOMIC DNA]</scope>
    <source>
        <strain evidence="1 2">DSM 29781</strain>
    </source>
</reference>
<gene>
    <name evidence="1" type="ORF">HNQ70_001445</name>
</gene>